<organism evidence="2 3">
    <name type="scientific">Solanum commersonii</name>
    <name type="common">Commerson's wild potato</name>
    <name type="synonym">Commerson's nightshade</name>
    <dbReference type="NCBI Taxonomy" id="4109"/>
    <lineage>
        <taxon>Eukaryota</taxon>
        <taxon>Viridiplantae</taxon>
        <taxon>Streptophyta</taxon>
        <taxon>Embryophyta</taxon>
        <taxon>Tracheophyta</taxon>
        <taxon>Spermatophyta</taxon>
        <taxon>Magnoliopsida</taxon>
        <taxon>eudicotyledons</taxon>
        <taxon>Gunneridae</taxon>
        <taxon>Pentapetalae</taxon>
        <taxon>asterids</taxon>
        <taxon>lamiids</taxon>
        <taxon>Solanales</taxon>
        <taxon>Solanaceae</taxon>
        <taxon>Solanoideae</taxon>
        <taxon>Solaneae</taxon>
        <taxon>Solanum</taxon>
    </lineage>
</organism>
<proteinExistence type="predicted"/>
<comment type="caution">
    <text evidence="2">The sequence shown here is derived from an EMBL/GenBank/DDBJ whole genome shotgun (WGS) entry which is preliminary data.</text>
</comment>
<keyword evidence="3" id="KW-1185">Reference proteome</keyword>
<dbReference type="PANTHER" id="PTHR33067">
    <property type="entry name" value="RNA-DIRECTED DNA POLYMERASE-RELATED"/>
    <property type="match status" value="1"/>
</dbReference>
<dbReference type="PANTHER" id="PTHR33067:SF9">
    <property type="entry name" value="RNA-DIRECTED DNA POLYMERASE"/>
    <property type="match status" value="1"/>
</dbReference>
<dbReference type="InterPro" id="IPR021109">
    <property type="entry name" value="Peptidase_aspartic_dom_sf"/>
</dbReference>
<evidence type="ECO:0000313" key="2">
    <source>
        <dbReference type="EMBL" id="KAG5580487.1"/>
    </source>
</evidence>
<dbReference type="Gene3D" id="2.40.70.10">
    <property type="entry name" value="Acid Proteases"/>
    <property type="match status" value="1"/>
</dbReference>
<dbReference type="AlphaFoldDB" id="A0A9J5WYN4"/>
<reference evidence="2 3" key="1">
    <citation type="submission" date="2020-09" db="EMBL/GenBank/DDBJ databases">
        <title>De no assembly of potato wild relative species, Solanum commersonii.</title>
        <authorList>
            <person name="Cho K."/>
        </authorList>
    </citation>
    <scope>NUCLEOTIDE SEQUENCE [LARGE SCALE GENOMIC DNA]</scope>
    <source>
        <strain evidence="2">LZ3.2</strain>
        <tissue evidence="2">Leaf</tissue>
    </source>
</reference>
<accession>A0A9J5WYN4</accession>
<protein>
    <submittedName>
        <fullName evidence="2">Uncharacterized protein</fullName>
    </submittedName>
</protein>
<feature type="compositionally biased region" description="Basic and acidic residues" evidence="1">
    <location>
        <begin position="48"/>
        <end position="62"/>
    </location>
</feature>
<dbReference type="EMBL" id="JACXVP010000010">
    <property type="protein sequence ID" value="KAG5580487.1"/>
    <property type="molecule type" value="Genomic_DNA"/>
</dbReference>
<dbReference type="OrthoDB" id="778454at2759"/>
<evidence type="ECO:0000256" key="1">
    <source>
        <dbReference type="SAM" id="MobiDB-lite"/>
    </source>
</evidence>
<gene>
    <name evidence="2" type="ORF">H5410_051114</name>
</gene>
<feature type="region of interest" description="Disordered" evidence="1">
    <location>
        <begin position="32"/>
        <end position="62"/>
    </location>
</feature>
<sequence>MTKKVSSENVVDGVKLSAPIKSVIDKNQVTKEYTIDDEENEDYPPSMVKKDEETKGDEFTEGDGKYKLDALVIFKKLGLEDPKPNPMKLTMVDHFTKRLVGVLFDILFKVQRFIFLSNFVVLDCNMDIEVPIILG</sequence>
<dbReference type="Proteomes" id="UP000824120">
    <property type="component" value="Chromosome 10"/>
</dbReference>
<evidence type="ECO:0000313" key="3">
    <source>
        <dbReference type="Proteomes" id="UP000824120"/>
    </source>
</evidence>
<name>A0A9J5WYN4_SOLCO</name>